<feature type="compositionally biased region" description="Low complexity" evidence="1">
    <location>
        <begin position="129"/>
        <end position="139"/>
    </location>
</feature>
<protein>
    <submittedName>
        <fullName evidence="3">Unannotated protein</fullName>
    </submittedName>
</protein>
<name>A0A6J7INI2_9ZZZZ</name>
<organism evidence="3">
    <name type="scientific">freshwater metagenome</name>
    <dbReference type="NCBI Taxonomy" id="449393"/>
    <lineage>
        <taxon>unclassified sequences</taxon>
        <taxon>metagenomes</taxon>
        <taxon>ecological metagenomes</taxon>
    </lineage>
</organism>
<accession>A0A6J7INI2</accession>
<feature type="compositionally biased region" description="Gly residues" evidence="1">
    <location>
        <begin position="11"/>
        <end position="25"/>
    </location>
</feature>
<evidence type="ECO:0000256" key="2">
    <source>
        <dbReference type="SAM" id="Phobius"/>
    </source>
</evidence>
<proteinExistence type="predicted"/>
<feature type="region of interest" description="Disordered" evidence="1">
    <location>
        <begin position="119"/>
        <end position="176"/>
    </location>
</feature>
<reference evidence="3" key="1">
    <citation type="submission" date="2020-05" db="EMBL/GenBank/DDBJ databases">
        <authorList>
            <person name="Chiriac C."/>
            <person name="Salcher M."/>
            <person name="Ghai R."/>
            <person name="Kavagutti S V."/>
        </authorList>
    </citation>
    <scope>NUCLEOTIDE SEQUENCE</scope>
</reference>
<feature type="transmembrane region" description="Helical" evidence="2">
    <location>
        <begin position="76"/>
        <end position="95"/>
    </location>
</feature>
<keyword evidence="2" id="KW-1133">Transmembrane helix</keyword>
<gene>
    <name evidence="3" type="ORF">UFOPK3772_00304</name>
</gene>
<dbReference type="AlphaFoldDB" id="A0A6J7INI2"/>
<evidence type="ECO:0000256" key="1">
    <source>
        <dbReference type="SAM" id="MobiDB-lite"/>
    </source>
</evidence>
<dbReference type="EMBL" id="CAFBNE010000006">
    <property type="protein sequence ID" value="CAB4931872.1"/>
    <property type="molecule type" value="Genomic_DNA"/>
</dbReference>
<feature type="transmembrane region" description="Helical" evidence="2">
    <location>
        <begin position="44"/>
        <end position="64"/>
    </location>
</feature>
<feature type="region of interest" description="Disordered" evidence="1">
    <location>
        <begin position="1"/>
        <end position="37"/>
    </location>
</feature>
<sequence>MTEPGAPMMGGEDGSGSAGGSGSDDGSGSAPQEPRRTRGGWRDFWQLHVPLVLVLTLCTVITIIEVRRASEGVWRAWAYMVEWPLIGLFTIWIWHRYRTEGSVTKGLAARWRDRVARLSAESDEVTQKPDQQPDQQPDQTPGRTAAEPPARSVQPHGSAEPAAHATAPHVDDPELDAWTAYVTDLRRREPPGSPPSTG</sequence>
<keyword evidence="2" id="KW-0812">Transmembrane</keyword>
<evidence type="ECO:0000313" key="3">
    <source>
        <dbReference type="EMBL" id="CAB4931872.1"/>
    </source>
</evidence>
<keyword evidence="2" id="KW-0472">Membrane</keyword>